<sequence length="232" mass="26036">MWGTERIIDILEQQPVEKRKETYKLLVRQTNELDEGIQSDAFLEFKDSSQNLSIPLINDTHEQDNHNELQGFLGHHNLERIQSDAFLEDASPTENSGSVLRRPSNQRDESCADLSWADYFQELADAVPQFQAGGSKHQGGQNEGNDRQGSPRPLEDVMPQFQTEASKNQGAENEGNDQQGSRGPEAKLIADSLEKEIVSLDSDVKTLDGNVKALEERVLKAHGLLFKLKRLI</sequence>
<accession>A0AAV5LB51</accession>
<evidence type="ECO:0000256" key="2">
    <source>
        <dbReference type="SAM" id="MobiDB-lite"/>
    </source>
</evidence>
<feature type="region of interest" description="Disordered" evidence="2">
    <location>
        <begin position="164"/>
        <end position="183"/>
    </location>
</feature>
<feature type="coiled-coil region" evidence="1">
    <location>
        <begin position="190"/>
        <end position="217"/>
    </location>
</feature>
<name>A0AAV5LB51_9ROSI</name>
<feature type="compositionally biased region" description="Polar residues" evidence="2">
    <location>
        <begin position="164"/>
        <end position="181"/>
    </location>
</feature>
<proteinExistence type="predicted"/>
<dbReference type="Proteomes" id="UP001054252">
    <property type="component" value="Unassembled WGS sequence"/>
</dbReference>
<keyword evidence="1" id="KW-0175">Coiled coil</keyword>
<evidence type="ECO:0000256" key="1">
    <source>
        <dbReference type="SAM" id="Coils"/>
    </source>
</evidence>
<dbReference type="EMBL" id="BPVZ01000105">
    <property type="protein sequence ID" value="GKV34465.1"/>
    <property type="molecule type" value="Genomic_DNA"/>
</dbReference>
<evidence type="ECO:0000313" key="4">
    <source>
        <dbReference type="Proteomes" id="UP001054252"/>
    </source>
</evidence>
<protein>
    <submittedName>
        <fullName evidence="3">Uncharacterized protein</fullName>
    </submittedName>
</protein>
<reference evidence="3 4" key="1">
    <citation type="journal article" date="2021" name="Commun. Biol.">
        <title>The genome of Shorea leprosula (Dipterocarpaceae) highlights the ecological relevance of drought in aseasonal tropical rainforests.</title>
        <authorList>
            <person name="Ng K.K.S."/>
            <person name="Kobayashi M.J."/>
            <person name="Fawcett J.A."/>
            <person name="Hatakeyama M."/>
            <person name="Paape T."/>
            <person name="Ng C.H."/>
            <person name="Ang C.C."/>
            <person name="Tnah L.H."/>
            <person name="Lee C.T."/>
            <person name="Nishiyama T."/>
            <person name="Sese J."/>
            <person name="O'Brien M.J."/>
            <person name="Copetti D."/>
            <person name="Mohd Noor M.I."/>
            <person name="Ong R.C."/>
            <person name="Putra M."/>
            <person name="Sireger I.Z."/>
            <person name="Indrioko S."/>
            <person name="Kosugi Y."/>
            <person name="Izuno A."/>
            <person name="Isagi Y."/>
            <person name="Lee S.L."/>
            <person name="Shimizu K.K."/>
        </authorList>
    </citation>
    <scope>NUCLEOTIDE SEQUENCE [LARGE SCALE GENOMIC DNA]</scope>
    <source>
        <strain evidence="3">214</strain>
    </source>
</reference>
<dbReference type="AlphaFoldDB" id="A0AAV5LB51"/>
<feature type="region of interest" description="Disordered" evidence="2">
    <location>
        <begin position="87"/>
        <end position="107"/>
    </location>
</feature>
<feature type="region of interest" description="Disordered" evidence="2">
    <location>
        <begin position="131"/>
        <end position="155"/>
    </location>
</feature>
<gene>
    <name evidence="3" type="ORF">SLEP1_g42837</name>
</gene>
<organism evidence="3 4">
    <name type="scientific">Rubroshorea leprosula</name>
    <dbReference type="NCBI Taxonomy" id="152421"/>
    <lineage>
        <taxon>Eukaryota</taxon>
        <taxon>Viridiplantae</taxon>
        <taxon>Streptophyta</taxon>
        <taxon>Embryophyta</taxon>
        <taxon>Tracheophyta</taxon>
        <taxon>Spermatophyta</taxon>
        <taxon>Magnoliopsida</taxon>
        <taxon>eudicotyledons</taxon>
        <taxon>Gunneridae</taxon>
        <taxon>Pentapetalae</taxon>
        <taxon>rosids</taxon>
        <taxon>malvids</taxon>
        <taxon>Malvales</taxon>
        <taxon>Dipterocarpaceae</taxon>
        <taxon>Rubroshorea</taxon>
    </lineage>
</organism>
<keyword evidence="4" id="KW-1185">Reference proteome</keyword>
<comment type="caution">
    <text evidence="3">The sequence shown here is derived from an EMBL/GenBank/DDBJ whole genome shotgun (WGS) entry which is preliminary data.</text>
</comment>
<evidence type="ECO:0000313" key="3">
    <source>
        <dbReference type="EMBL" id="GKV34465.1"/>
    </source>
</evidence>